<gene>
    <name evidence="9" type="primary">20347861</name>
    <name evidence="8" type="ORF">GGTG_07403</name>
</gene>
<feature type="compositionally biased region" description="Polar residues" evidence="6">
    <location>
        <begin position="304"/>
        <end position="317"/>
    </location>
</feature>
<dbReference type="STRING" id="644352.J3P1K5"/>
<accession>J3P1K5</accession>
<feature type="region of interest" description="Disordered" evidence="6">
    <location>
        <begin position="547"/>
        <end position="577"/>
    </location>
</feature>
<reference evidence="9" key="4">
    <citation type="journal article" date="2015" name="G3 (Bethesda)">
        <title>Genome sequences of three phytopathogenic species of the Magnaporthaceae family of fungi.</title>
        <authorList>
            <person name="Okagaki L.H."/>
            <person name="Nunes C.C."/>
            <person name="Sailsbery J."/>
            <person name="Clay B."/>
            <person name="Brown D."/>
            <person name="John T."/>
            <person name="Oh Y."/>
            <person name="Young N."/>
            <person name="Fitzgerald M."/>
            <person name="Haas B.J."/>
            <person name="Zeng Q."/>
            <person name="Young S."/>
            <person name="Adiconis X."/>
            <person name="Fan L."/>
            <person name="Levin J.Z."/>
            <person name="Mitchell T.K."/>
            <person name="Okubara P.A."/>
            <person name="Farman M.L."/>
            <person name="Kohn L.M."/>
            <person name="Birren B."/>
            <person name="Ma L.-J."/>
            <person name="Dean R.A."/>
        </authorList>
    </citation>
    <scope>NUCLEOTIDE SEQUENCE</scope>
    <source>
        <strain evidence="9">R3-111a-1</strain>
    </source>
</reference>
<keyword evidence="2" id="KW-0813">Transport</keyword>
<reference evidence="9" key="5">
    <citation type="submission" date="2018-04" db="UniProtKB">
        <authorList>
            <consortium name="EnsemblFungi"/>
        </authorList>
    </citation>
    <scope>IDENTIFICATION</scope>
    <source>
        <strain evidence="9">R3-111a-1</strain>
    </source>
</reference>
<dbReference type="PANTHER" id="PTHR16092">
    <property type="entry name" value="SEC3/SYNTAXIN-RELATED"/>
    <property type="match status" value="1"/>
</dbReference>
<feature type="compositionally biased region" description="Gly residues" evidence="6">
    <location>
        <begin position="1374"/>
        <end position="1387"/>
    </location>
</feature>
<feature type="compositionally biased region" description="Polar residues" evidence="6">
    <location>
        <begin position="188"/>
        <end position="199"/>
    </location>
</feature>
<keyword evidence="3" id="KW-0268">Exocytosis</keyword>
<reference evidence="8" key="3">
    <citation type="submission" date="2010-09" db="EMBL/GenBank/DDBJ databases">
        <title>Annotation of Gaeumannomyces graminis var. tritici R3-111a-1.</title>
        <authorList>
            <consortium name="The Broad Institute Genome Sequencing Platform"/>
            <person name="Ma L.-J."/>
            <person name="Dead R."/>
            <person name="Young S.K."/>
            <person name="Zeng Q."/>
            <person name="Gargeya S."/>
            <person name="Fitzgerald M."/>
            <person name="Haas B."/>
            <person name="Abouelleil A."/>
            <person name="Alvarado L."/>
            <person name="Arachchi H.M."/>
            <person name="Berlin A."/>
            <person name="Brown A."/>
            <person name="Chapman S.B."/>
            <person name="Chen Z."/>
            <person name="Dunbar C."/>
            <person name="Freedman E."/>
            <person name="Gearin G."/>
            <person name="Gellesch M."/>
            <person name="Goldberg J."/>
            <person name="Griggs A."/>
            <person name="Gujja S."/>
            <person name="Heiman D."/>
            <person name="Howarth C."/>
            <person name="Larson L."/>
            <person name="Lui A."/>
            <person name="MacDonald P.J.P."/>
            <person name="Mehta T."/>
            <person name="Montmayeur A."/>
            <person name="Murphy C."/>
            <person name="Neiman D."/>
            <person name="Pearson M."/>
            <person name="Priest M."/>
            <person name="Roberts A."/>
            <person name="Saif S."/>
            <person name="Shea T."/>
            <person name="Shenoy N."/>
            <person name="Sisk P."/>
            <person name="Stolte C."/>
            <person name="Sykes S."/>
            <person name="Yandava C."/>
            <person name="Wortman J."/>
            <person name="Nusbaum C."/>
            <person name="Birren B."/>
        </authorList>
    </citation>
    <scope>NUCLEOTIDE SEQUENCE</scope>
    <source>
        <strain evidence="8">R3-111a-1</strain>
    </source>
</reference>
<dbReference type="InterPro" id="IPR019160">
    <property type="entry name" value="Sec3_CC"/>
</dbReference>
<feature type="coiled-coil region" evidence="5">
    <location>
        <begin position="595"/>
        <end position="622"/>
    </location>
</feature>
<dbReference type="GO" id="GO:0006893">
    <property type="term" value="P:Golgi to plasma membrane transport"/>
    <property type="evidence" value="ECO:0007669"/>
    <property type="project" value="TreeGrafter"/>
</dbReference>
<dbReference type="InterPro" id="IPR048628">
    <property type="entry name" value="Sec3_C"/>
</dbReference>
<feature type="compositionally biased region" description="Basic and acidic residues" evidence="6">
    <location>
        <begin position="248"/>
        <end position="258"/>
    </location>
</feature>
<reference evidence="8" key="2">
    <citation type="submission" date="2010-07" db="EMBL/GenBank/DDBJ databases">
        <authorList>
            <consortium name="The Broad Institute Genome Sequencing Platform"/>
            <consortium name="Broad Institute Genome Sequencing Center for Infectious Disease"/>
            <person name="Ma L.-J."/>
            <person name="Dead R."/>
            <person name="Young S."/>
            <person name="Zeng Q."/>
            <person name="Koehrsen M."/>
            <person name="Alvarado L."/>
            <person name="Berlin A."/>
            <person name="Chapman S.B."/>
            <person name="Chen Z."/>
            <person name="Freedman E."/>
            <person name="Gellesch M."/>
            <person name="Goldberg J."/>
            <person name="Griggs A."/>
            <person name="Gujja S."/>
            <person name="Heilman E.R."/>
            <person name="Heiman D."/>
            <person name="Hepburn T."/>
            <person name="Howarth C."/>
            <person name="Jen D."/>
            <person name="Larson L."/>
            <person name="Mehta T."/>
            <person name="Neiman D."/>
            <person name="Pearson M."/>
            <person name="Roberts A."/>
            <person name="Saif S."/>
            <person name="Shea T."/>
            <person name="Shenoy N."/>
            <person name="Sisk P."/>
            <person name="Stolte C."/>
            <person name="Sykes S."/>
            <person name="Walk T."/>
            <person name="White J."/>
            <person name="Yandava C."/>
            <person name="Haas B."/>
            <person name="Nusbaum C."/>
            <person name="Birren B."/>
        </authorList>
    </citation>
    <scope>NUCLEOTIDE SEQUENCE</scope>
    <source>
        <strain evidence="8">R3-111a-1</strain>
    </source>
</reference>
<dbReference type="CDD" id="cd13315">
    <property type="entry name" value="PH_Sec3"/>
    <property type="match status" value="1"/>
</dbReference>
<evidence type="ECO:0000256" key="1">
    <source>
        <dbReference type="ARBA" id="ARBA00006518"/>
    </source>
</evidence>
<evidence type="ECO:0000313" key="8">
    <source>
        <dbReference type="EMBL" id="EJT73547.1"/>
    </source>
</evidence>
<feature type="domain" description="Exocyst complex component Sec3 PIP2-binding N-terminal" evidence="7">
    <location>
        <begin position="58"/>
        <end position="155"/>
    </location>
</feature>
<keyword evidence="10" id="KW-1185">Reference proteome</keyword>
<evidence type="ECO:0000313" key="9">
    <source>
        <dbReference type="EnsemblFungi" id="EJT73547"/>
    </source>
</evidence>
<dbReference type="HOGENOM" id="CLU_002075_1_0_1"/>
<protein>
    <recommendedName>
        <fullName evidence="7">Exocyst complex component Sec3 PIP2-binding N-terminal domain-containing protein</fullName>
    </recommendedName>
</protein>
<dbReference type="GO" id="GO:0006887">
    <property type="term" value="P:exocytosis"/>
    <property type="evidence" value="ECO:0007669"/>
    <property type="project" value="UniProtKB-KW"/>
</dbReference>
<dbReference type="InterPro" id="IPR028258">
    <property type="entry name" value="Sec3-PIP2_bind"/>
</dbReference>
<evidence type="ECO:0000256" key="2">
    <source>
        <dbReference type="ARBA" id="ARBA00022448"/>
    </source>
</evidence>
<sequence>MASRAEKFEDEKRRIIESCFARRDEDGSILETYITHIRIVEYSSHPTSPPPPQARSASSEKPRVIIVAVRKSGRVRMHKSKENPNGSFSIGKTWNLDDLSTIESFTGPGITPDYRQWAGNIGFTVILGKPYYWQAQTDKEKKFFIASLIKIYAKYTGGRTPTLSGFDPQEEDQVLGGLQRRPGKPPLQQFSPQPERQNASGRLPSRSPGPSQGRMPPPPPGRALFTDRSPMSEQQQPVVVVPGSRADYGGRDVARDAARGAPDYRGSPPRPPQLMGQDGSASPAASFDSSRSANQSALRRLAGSNKSQDSVAASFTARSEDGGSITTTRSREPPPSNGSGRFGGSSSDLTVTRDERPPERKRPPMDPGRPQGYSDDALVPAPLMSSGMRRDREPAVPPRNVARKPSIASRAESRPGTARSEVSSLHDRSVTDSPGRFDAVPSRSPVPANGSFSKPPTPKPIAVVAPPSPVPPPAAEPSPPPPKTPVEEKATPPEEEERPGLGPMIKKKSKGETQGVFWKAAAAAAAGGFKPRAGGAAERLRQAALSVKNSEEPDGITGVVPAPPRPASLEKPQEQSPLGEIPEVTITPSQGSVPTVKIKELEKSAKKEAEEAEEAKKDASWQSVVTGNDVKYLATLGVDPSVLDNRSVDFTKWLDYFGWVPGEQMRSRNFDDLRIDIDRELNRAQAGGWLARFREEDERVDAIKKGIDLSIQECEEMDNLLTLYSVELSTLSEDIAYIEAQGQGLQVQAANQKLLKKELESLLDTCAISQTDLDSLRMAPLESAAGLEEIETALVTLFKAMTKIDPTMGSSESGRKSVDGSGEDASMGLNSDYGKMRMVQEKKDMYTAESAAFMRRLVGFTAGLFEDAYSQVKRAVDGPMSKKVDPRNHDVGRDMLWKYSPLILFARDMDLENWNRIVQIYQEKCHPVYKDEFRGALDRWKVNPKSVGDDSDLLFTSAVQEKQQEGMVMAARKLTVKRSQTLARTFRGESKVSLSEKPTTNHGQPWEAFQAALDDLVPMVEMEQNFIIDFFHATTLEQLDFPEAVAAARPQDRRGLGDLRRHRLMEPDRELARRVTRAMEVIFAFLEQELQKFIDWVLSSNPIQGVGVLAALERKMAGMGQSNQDFLNSILSKLHATLEGKFKKFVDEQIRAIEDTKVKIKKRKGVIAFIRIFPNFSAAVENMLVDSDPTQGARRTVDREYERILRSMFESVKVIARDNPAVSGATTAGGGSSALAADPEDKEALNFHILLIENMNYFLDEVSKMQQNQQHQQSEPVEVLEEWKEQAAAELAEHMSLYLNAVMRRPLGRLLEHLENVEAQLANGKTAGAVAGQASNSKAMFNKVLGNYDAKEVRKGLEALRKRVEKHFGDSDDGGGGGLTPGMGGGFSQPQTEHAQGLVNRVLRECERFYNDVEMRISAITTNVYGGDVLFEWPRAEVKAVFSNIGR</sequence>
<evidence type="ECO:0000313" key="10">
    <source>
        <dbReference type="Proteomes" id="UP000006039"/>
    </source>
</evidence>
<evidence type="ECO:0000256" key="6">
    <source>
        <dbReference type="SAM" id="MobiDB-lite"/>
    </source>
</evidence>
<name>J3P1K5_GAET3</name>
<dbReference type="Proteomes" id="UP000006039">
    <property type="component" value="Unassembled WGS sequence"/>
</dbReference>
<dbReference type="VEuPathDB" id="FungiDB:GGTG_07403"/>
<dbReference type="RefSeq" id="XP_009223491.1">
    <property type="nucleotide sequence ID" value="XM_009225227.1"/>
</dbReference>
<dbReference type="GO" id="GO:0000145">
    <property type="term" value="C:exocyst"/>
    <property type="evidence" value="ECO:0007669"/>
    <property type="project" value="InterPro"/>
</dbReference>
<feature type="region of interest" description="Disordered" evidence="6">
    <location>
        <begin position="807"/>
        <end position="827"/>
    </location>
</feature>
<dbReference type="EMBL" id="GL385398">
    <property type="protein sequence ID" value="EJT73547.1"/>
    <property type="molecule type" value="Genomic_DNA"/>
</dbReference>
<dbReference type="EnsemblFungi" id="EJT73547">
    <property type="protein sequence ID" value="EJT73547"/>
    <property type="gene ID" value="GGTG_07403"/>
</dbReference>
<dbReference type="PANTHER" id="PTHR16092:SF14">
    <property type="entry name" value="EXOCYST COMPLEX COMPONENT 1 ISOFORM X1"/>
    <property type="match status" value="1"/>
</dbReference>
<evidence type="ECO:0000256" key="4">
    <source>
        <dbReference type="ARBA" id="ARBA00023054"/>
    </source>
</evidence>
<feature type="region of interest" description="Disordered" evidence="6">
    <location>
        <begin position="1367"/>
        <end position="1391"/>
    </location>
</feature>
<dbReference type="GO" id="GO:0005546">
    <property type="term" value="F:phosphatidylinositol-4,5-bisphosphate binding"/>
    <property type="evidence" value="ECO:0007669"/>
    <property type="project" value="TreeGrafter"/>
</dbReference>
<comment type="similarity">
    <text evidence="1">Belongs to the SEC3 family.</text>
</comment>
<feature type="region of interest" description="Disordered" evidence="6">
    <location>
        <begin position="176"/>
        <end position="512"/>
    </location>
</feature>
<feature type="compositionally biased region" description="Low complexity" evidence="6">
    <location>
        <begin position="200"/>
        <end position="214"/>
    </location>
</feature>
<dbReference type="FunCoup" id="J3P1K5">
    <property type="interactions" value="58"/>
</dbReference>
<feature type="compositionally biased region" description="Polar residues" evidence="6">
    <location>
        <begin position="287"/>
        <end position="297"/>
    </location>
</feature>
<dbReference type="eggNOG" id="KOG2148">
    <property type="taxonomic scope" value="Eukaryota"/>
</dbReference>
<dbReference type="Gene3D" id="2.30.29.90">
    <property type="match status" value="1"/>
</dbReference>
<dbReference type="FunFam" id="2.30.29.90:FF:000003">
    <property type="entry name" value="Exocyst complex component Sec3"/>
    <property type="match status" value="1"/>
</dbReference>
<proteinExistence type="inferred from homology"/>
<keyword evidence="4 5" id="KW-0175">Coiled coil</keyword>
<dbReference type="Pfam" id="PF09763">
    <property type="entry name" value="Sec3_CC"/>
    <property type="match status" value="1"/>
</dbReference>
<organism evidence="8">
    <name type="scientific">Gaeumannomyces tritici (strain R3-111a-1)</name>
    <name type="common">Wheat and barley take-all root rot fungus</name>
    <name type="synonym">Gaeumannomyces graminis var. tritici</name>
    <dbReference type="NCBI Taxonomy" id="644352"/>
    <lineage>
        <taxon>Eukaryota</taxon>
        <taxon>Fungi</taxon>
        <taxon>Dikarya</taxon>
        <taxon>Ascomycota</taxon>
        <taxon>Pezizomycotina</taxon>
        <taxon>Sordariomycetes</taxon>
        <taxon>Sordariomycetidae</taxon>
        <taxon>Magnaporthales</taxon>
        <taxon>Magnaporthaceae</taxon>
        <taxon>Gaeumannomyces</taxon>
    </lineage>
</organism>
<evidence type="ECO:0000256" key="3">
    <source>
        <dbReference type="ARBA" id="ARBA00022483"/>
    </source>
</evidence>
<reference evidence="10" key="1">
    <citation type="submission" date="2010-07" db="EMBL/GenBank/DDBJ databases">
        <title>The genome sequence of Gaeumannomyces graminis var. tritici strain R3-111a-1.</title>
        <authorList>
            <consortium name="The Broad Institute Genome Sequencing Platform"/>
            <person name="Ma L.-J."/>
            <person name="Dead R."/>
            <person name="Young S."/>
            <person name="Zeng Q."/>
            <person name="Koehrsen M."/>
            <person name="Alvarado L."/>
            <person name="Berlin A."/>
            <person name="Chapman S.B."/>
            <person name="Chen Z."/>
            <person name="Freedman E."/>
            <person name="Gellesch M."/>
            <person name="Goldberg J."/>
            <person name="Griggs A."/>
            <person name="Gujja S."/>
            <person name="Heilman E.R."/>
            <person name="Heiman D."/>
            <person name="Hepburn T."/>
            <person name="Howarth C."/>
            <person name="Jen D."/>
            <person name="Larson L."/>
            <person name="Mehta T."/>
            <person name="Neiman D."/>
            <person name="Pearson M."/>
            <person name="Roberts A."/>
            <person name="Saif S."/>
            <person name="Shea T."/>
            <person name="Shenoy N."/>
            <person name="Sisk P."/>
            <person name="Stolte C."/>
            <person name="Sykes S."/>
            <person name="Walk T."/>
            <person name="White J."/>
            <person name="Yandava C."/>
            <person name="Haas B."/>
            <person name="Nusbaum C."/>
            <person name="Birren B."/>
        </authorList>
    </citation>
    <scope>NUCLEOTIDE SEQUENCE [LARGE SCALE GENOMIC DNA]</scope>
    <source>
        <strain evidence="10">R3-111a-1</strain>
    </source>
</reference>
<evidence type="ECO:0000256" key="5">
    <source>
        <dbReference type="SAM" id="Coils"/>
    </source>
</evidence>
<dbReference type="Pfam" id="PF15277">
    <property type="entry name" value="Sec3-PIP2_bind"/>
    <property type="match status" value="1"/>
</dbReference>
<dbReference type="OrthoDB" id="27109at2759"/>
<dbReference type="Pfam" id="PF20654">
    <property type="entry name" value="Sec3_C-term"/>
    <property type="match status" value="1"/>
</dbReference>
<dbReference type="GeneID" id="20347861"/>
<feature type="compositionally biased region" description="Basic and acidic residues" evidence="6">
    <location>
        <begin position="351"/>
        <end position="364"/>
    </location>
</feature>
<dbReference type="GO" id="GO:0005886">
    <property type="term" value="C:plasma membrane"/>
    <property type="evidence" value="ECO:0007669"/>
    <property type="project" value="TreeGrafter"/>
</dbReference>
<dbReference type="SMART" id="SM01313">
    <property type="entry name" value="Sec3-PIP2_bind"/>
    <property type="match status" value="1"/>
</dbReference>
<evidence type="ECO:0000259" key="7">
    <source>
        <dbReference type="SMART" id="SM01313"/>
    </source>
</evidence>
<feature type="compositionally biased region" description="Pro residues" evidence="6">
    <location>
        <begin position="466"/>
        <end position="484"/>
    </location>
</feature>